<dbReference type="AlphaFoldDB" id="A0A139WGS4"/>
<keyword evidence="2" id="KW-1185">Reference proteome</keyword>
<organism evidence="1 2">
    <name type="scientific">Tribolium castaneum</name>
    <name type="common">Red flour beetle</name>
    <dbReference type="NCBI Taxonomy" id="7070"/>
    <lineage>
        <taxon>Eukaryota</taxon>
        <taxon>Metazoa</taxon>
        <taxon>Ecdysozoa</taxon>
        <taxon>Arthropoda</taxon>
        <taxon>Hexapoda</taxon>
        <taxon>Insecta</taxon>
        <taxon>Pterygota</taxon>
        <taxon>Neoptera</taxon>
        <taxon>Endopterygota</taxon>
        <taxon>Coleoptera</taxon>
        <taxon>Polyphaga</taxon>
        <taxon>Cucujiformia</taxon>
        <taxon>Tenebrionidae</taxon>
        <taxon>Tenebrionidae incertae sedis</taxon>
        <taxon>Tribolium</taxon>
    </lineage>
</organism>
<evidence type="ECO:0000313" key="2">
    <source>
        <dbReference type="Proteomes" id="UP000007266"/>
    </source>
</evidence>
<dbReference type="EMBL" id="KQ971343">
    <property type="protein sequence ID" value="KYB27163.1"/>
    <property type="molecule type" value="Genomic_DNA"/>
</dbReference>
<accession>A0A139WGS4</accession>
<dbReference type="Proteomes" id="UP000007266">
    <property type="component" value="Linkage group 5"/>
</dbReference>
<reference evidence="1 2" key="2">
    <citation type="journal article" date="2010" name="Nucleic Acids Res.">
        <title>BeetleBase in 2010: revisions to provide comprehensive genomic information for Tribolium castaneum.</title>
        <authorList>
            <person name="Kim H.S."/>
            <person name="Murphy T."/>
            <person name="Xia J."/>
            <person name="Caragea D."/>
            <person name="Park Y."/>
            <person name="Beeman R.W."/>
            <person name="Lorenzen M.D."/>
            <person name="Butcher S."/>
            <person name="Manak J.R."/>
            <person name="Brown S.J."/>
        </authorList>
    </citation>
    <scope>GENOME REANNOTATION</scope>
    <source>
        <strain evidence="1 2">Georgia GA2</strain>
    </source>
</reference>
<evidence type="ECO:0000313" key="1">
    <source>
        <dbReference type="EMBL" id="KYB27163.1"/>
    </source>
</evidence>
<dbReference type="InParanoid" id="A0A139WGS4"/>
<sequence>MLDTQFSSQNGAGAPGISFIVAPPGAVTPEQNKWVAHEPPRQEGKTSQDFQHCGVLFEKYMIISNKDGGLGRPVFCFNYLAE</sequence>
<protein>
    <submittedName>
        <fullName evidence="1">Uncharacterized protein</fullName>
    </submittedName>
</protein>
<proteinExistence type="predicted"/>
<name>A0A139WGS4_TRICA</name>
<gene>
    <name evidence="1" type="primary">AUGUSTUS-3.0.2_33114</name>
    <name evidence="1" type="ORF">TcasGA2_TC033114</name>
</gene>
<reference evidence="1 2" key="1">
    <citation type="journal article" date="2008" name="Nature">
        <title>The genome of the model beetle and pest Tribolium castaneum.</title>
        <authorList>
            <consortium name="Tribolium Genome Sequencing Consortium"/>
            <person name="Richards S."/>
            <person name="Gibbs R.A."/>
            <person name="Weinstock G.M."/>
            <person name="Brown S.J."/>
            <person name="Denell R."/>
            <person name="Beeman R.W."/>
            <person name="Gibbs R."/>
            <person name="Beeman R.W."/>
            <person name="Brown S.J."/>
            <person name="Bucher G."/>
            <person name="Friedrich M."/>
            <person name="Grimmelikhuijzen C.J."/>
            <person name="Klingler M."/>
            <person name="Lorenzen M."/>
            <person name="Richards S."/>
            <person name="Roth S."/>
            <person name="Schroder R."/>
            <person name="Tautz D."/>
            <person name="Zdobnov E.M."/>
            <person name="Muzny D."/>
            <person name="Gibbs R.A."/>
            <person name="Weinstock G.M."/>
            <person name="Attaway T."/>
            <person name="Bell S."/>
            <person name="Buhay C.J."/>
            <person name="Chandrabose M.N."/>
            <person name="Chavez D."/>
            <person name="Clerk-Blankenburg K.P."/>
            <person name="Cree A."/>
            <person name="Dao M."/>
            <person name="Davis C."/>
            <person name="Chacko J."/>
            <person name="Dinh H."/>
            <person name="Dugan-Rocha S."/>
            <person name="Fowler G."/>
            <person name="Garner T.T."/>
            <person name="Garnes J."/>
            <person name="Gnirke A."/>
            <person name="Hawes A."/>
            <person name="Hernandez J."/>
            <person name="Hines S."/>
            <person name="Holder M."/>
            <person name="Hume J."/>
            <person name="Jhangiani S.N."/>
            <person name="Joshi V."/>
            <person name="Khan Z.M."/>
            <person name="Jackson L."/>
            <person name="Kovar C."/>
            <person name="Kowis A."/>
            <person name="Lee S."/>
            <person name="Lewis L.R."/>
            <person name="Margolis J."/>
            <person name="Morgan M."/>
            <person name="Nazareth L.V."/>
            <person name="Nguyen N."/>
            <person name="Okwuonu G."/>
            <person name="Parker D."/>
            <person name="Richards S."/>
            <person name="Ruiz S.J."/>
            <person name="Santibanez J."/>
            <person name="Savard J."/>
            <person name="Scherer S.E."/>
            <person name="Schneider B."/>
            <person name="Sodergren E."/>
            <person name="Tautz D."/>
            <person name="Vattahil S."/>
            <person name="Villasana D."/>
            <person name="White C.S."/>
            <person name="Wright R."/>
            <person name="Park Y."/>
            <person name="Beeman R.W."/>
            <person name="Lord J."/>
            <person name="Oppert B."/>
            <person name="Lorenzen M."/>
            <person name="Brown S."/>
            <person name="Wang L."/>
            <person name="Savard J."/>
            <person name="Tautz D."/>
            <person name="Richards S."/>
            <person name="Weinstock G."/>
            <person name="Gibbs R.A."/>
            <person name="Liu Y."/>
            <person name="Worley K."/>
            <person name="Weinstock G."/>
            <person name="Elsik C.G."/>
            <person name="Reese J.T."/>
            <person name="Elhaik E."/>
            <person name="Landan G."/>
            <person name="Graur D."/>
            <person name="Arensburger P."/>
            <person name="Atkinson P."/>
            <person name="Beeman R.W."/>
            <person name="Beidler J."/>
            <person name="Brown S.J."/>
            <person name="Demuth J.P."/>
            <person name="Drury D.W."/>
            <person name="Du Y.Z."/>
            <person name="Fujiwara H."/>
            <person name="Lorenzen M."/>
            <person name="Maselli V."/>
            <person name="Osanai M."/>
            <person name="Park Y."/>
            <person name="Robertson H.M."/>
            <person name="Tu Z."/>
            <person name="Wang J.J."/>
            <person name="Wang S."/>
            <person name="Richards S."/>
            <person name="Song H."/>
            <person name="Zhang L."/>
            <person name="Sodergren E."/>
            <person name="Werner D."/>
            <person name="Stanke M."/>
            <person name="Morgenstern B."/>
            <person name="Solovyev V."/>
            <person name="Kosarev P."/>
            <person name="Brown G."/>
            <person name="Chen H.C."/>
            <person name="Ermolaeva O."/>
            <person name="Hlavina W."/>
            <person name="Kapustin Y."/>
            <person name="Kiryutin B."/>
            <person name="Kitts P."/>
            <person name="Maglott D."/>
            <person name="Pruitt K."/>
            <person name="Sapojnikov V."/>
            <person name="Souvorov A."/>
            <person name="Mackey A.J."/>
            <person name="Waterhouse R.M."/>
            <person name="Wyder S."/>
            <person name="Zdobnov E.M."/>
            <person name="Zdobnov E.M."/>
            <person name="Wyder S."/>
            <person name="Kriventseva E.V."/>
            <person name="Kadowaki T."/>
            <person name="Bork P."/>
            <person name="Aranda M."/>
            <person name="Bao R."/>
            <person name="Beermann A."/>
            <person name="Berns N."/>
            <person name="Bolognesi R."/>
            <person name="Bonneton F."/>
            <person name="Bopp D."/>
            <person name="Brown S.J."/>
            <person name="Bucher G."/>
            <person name="Butts T."/>
            <person name="Chaumot A."/>
            <person name="Denell R.E."/>
            <person name="Ferrier D.E."/>
            <person name="Friedrich M."/>
            <person name="Gordon C.M."/>
            <person name="Jindra M."/>
            <person name="Klingler M."/>
            <person name="Lan Q."/>
            <person name="Lattorff H.M."/>
            <person name="Laudet V."/>
            <person name="von Levetsow C."/>
            <person name="Liu Z."/>
            <person name="Lutz R."/>
            <person name="Lynch J.A."/>
            <person name="da Fonseca R.N."/>
            <person name="Posnien N."/>
            <person name="Reuter R."/>
            <person name="Roth S."/>
            <person name="Savard J."/>
            <person name="Schinko J.B."/>
            <person name="Schmitt C."/>
            <person name="Schoppmeier M."/>
            <person name="Schroder R."/>
            <person name="Shippy T.D."/>
            <person name="Simonnet F."/>
            <person name="Marques-Souza H."/>
            <person name="Tautz D."/>
            <person name="Tomoyasu Y."/>
            <person name="Trauner J."/>
            <person name="Van der Zee M."/>
            <person name="Vervoort M."/>
            <person name="Wittkopp N."/>
            <person name="Wimmer E.A."/>
            <person name="Yang X."/>
            <person name="Jones A.K."/>
            <person name="Sattelle D.B."/>
            <person name="Ebert P.R."/>
            <person name="Nelson D."/>
            <person name="Scott J.G."/>
            <person name="Beeman R.W."/>
            <person name="Muthukrishnan S."/>
            <person name="Kramer K.J."/>
            <person name="Arakane Y."/>
            <person name="Beeman R.W."/>
            <person name="Zhu Q."/>
            <person name="Hogenkamp D."/>
            <person name="Dixit R."/>
            <person name="Oppert B."/>
            <person name="Jiang H."/>
            <person name="Zou Z."/>
            <person name="Marshall J."/>
            <person name="Elpidina E."/>
            <person name="Vinokurov K."/>
            <person name="Oppert C."/>
            <person name="Zou Z."/>
            <person name="Evans J."/>
            <person name="Lu Z."/>
            <person name="Zhao P."/>
            <person name="Sumathipala N."/>
            <person name="Altincicek B."/>
            <person name="Vilcinskas A."/>
            <person name="Williams M."/>
            <person name="Hultmark D."/>
            <person name="Hetru C."/>
            <person name="Jiang H."/>
            <person name="Grimmelikhuijzen C.J."/>
            <person name="Hauser F."/>
            <person name="Cazzamali G."/>
            <person name="Williamson M."/>
            <person name="Park Y."/>
            <person name="Li B."/>
            <person name="Tanaka Y."/>
            <person name="Predel R."/>
            <person name="Neupert S."/>
            <person name="Schachtner J."/>
            <person name="Verleyen P."/>
            <person name="Raible F."/>
            <person name="Bork P."/>
            <person name="Friedrich M."/>
            <person name="Walden K.K."/>
            <person name="Robertson H.M."/>
            <person name="Angeli S."/>
            <person name="Foret S."/>
            <person name="Bucher G."/>
            <person name="Schuetz S."/>
            <person name="Maleszka R."/>
            <person name="Wimmer E.A."/>
            <person name="Beeman R.W."/>
            <person name="Lorenzen M."/>
            <person name="Tomoyasu Y."/>
            <person name="Miller S.C."/>
            <person name="Grossmann D."/>
            <person name="Bucher G."/>
        </authorList>
    </citation>
    <scope>NUCLEOTIDE SEQUENCE [LARGE SCALE GENOMIC DNA]</scope>
    <source>
        <strain evidence="1 2">Georgia GA2</strain>
    </source>
</reference>